<dbReference type="RefSeq" id="XP_002841599.1">
    <property type="nucleotide sequence ID" value="XM_002841553.1"/>
</dbReference>
<evidence type="ECO:0000313" key="4">
    <source>
        <dbReference type="Proteomes" id="UP000006911"/>
    </source>
</evidence>
<organism evidence="3 4">
    <name type="scientific">Tuber melanosporum (strain Mel28)</name>
    <name type="common">Perigord black truffle</name>
    <dbReference type="NCBI Taxonomy" id="656061"/>
    <lineage>
        <taxon>Eukaryota</taxon>
        <taxon>Fungi</taxon>
        <taxon>Dikarya</taxon>
        <taxon>Ascomycota</taxon>
        <taxon>Pezizomycotina</taxon>
        <taxon>Pezizomycetes</taxon>
        <taxon>Pezizales</taxon>
        <taxon>Tuberaceae</taxon>
        <taxon>Tuber</taxon>
    </lineage>
</organism>
<evidence type="ECO:0000256" key="2">
    <source>
        <dbReference type="ARBA" id="ARBA00023002"/>
    </source>
</evidence>
<dbReference type="Proteomes" id="UP000006911">
    <property type="component" value="Unassembled WGS sequence"/>
</dbReference>
<evidence type="ECO:0000256" key="1">
    <source>
        <dbReference type="ARBA" id="ARBA00006484"/>
    </source>
</evidence>
<dbReference type="InterPro" id="IPR051019">
    <property type="entry name" value="VLCFA-Steroid_DH"/>
</dbReference>
<dbReference type="PANTHER" id="PTHR43899">
    <property type="entry name" value="RH59310P"/>
    <property type="match status" value="1"/>
</dbReference>
<accession>D5GMP7</accession>
<name>D5GMP7_TUBMM</name>
<protein>
    <submittedName>
        <fullName evidence="3">(Perigord truffle) hypothetical protein</fullName>
    </submittedName>
</protein>
<dbReference type="HOGENOM" id="CLU_593379_0_0_1"/>
<dbReference type="InParanoid" id="D5GMP7"/>
<dbReference type="PRINTS" id="PR00081">
    <property type="entry name" value="GDHRDH"/>
</dbReference>
<dbReference type="GO" id="GO:0016491">
    <property type="term" value="F:oxidoreductase activity"/>
    <property type="evidence" value="ECO:0007669"/>
    <property type="project" value="UniProtKB-KW"/>
</dbReference>
<dbReference type="KEGG" id="tml:GSTUM_00010871001"/>
<dbReference type="SUPFAM" id="SSF51735">
    <property type="entry name" value="NAD(P)-binding Rossmann-fold domains"/>
    <property type="match status" value="1"/>
</dbReference>
<dbReference type="STRING" id="656061.D5GMP7"/>
<dbReference type="Gene3D" id="3.40.50.720">
    <property type="entry name" value="NAD(P)-binding Rossmann-like Domain"/>
    <property type="match status" value="1"/>
</dbReference>
<gene>
    <name evidence="3" type="ORF">GSTUM_00010871001</name>
</gene>
<keyword evidence="4" id="KW-1185">Reference proteome</keyword>
<sequence length="461" mass="50558">MGYEETNLASAKNHPEFMNRVLGVQNSDAGSARSMTLGRSFLTREWVVVKCRATPLLIFNTGTCTSNRTKRGDKECKGCQPGFRDRITRGLWGAPDNISADSLSTMTPSLTCSYITSHIYALHLLLSTTLHLILQILLSLLSLPTTLHTHLLHHGAKYLEEHYHTPDAFALITGATDGIGRAFALELADRGWNIILHGRTQARINPLLEQLREKYPRQAFLPLPIDAVDARAGGIGQALLMLEPTVRVTLLINNAGAIPPIKAFSELSDEEVIDNVAVNATFGVLVIKALMNGWFARRACVIGMGSVGGVMTLSGTPTYSASKSYTHKFYACLRAQLASPHPASSTTTSSASSAELEILPIIVGGVRTKMTPISDDGNIFLVTPQVFAQHALAKVGLGREVYGYFWHEVQVWCITIWPEEGGMRRWVNSFMMRGVEKLRTEGWRRLNNGGRMVDGRLVGGM</sequence>
<comment type="similarity">
    <text evidence="1">Belongs to the short-chain dehydrogenases/reductases (SDR) family.</text>
</comment>
<dbReference type="InterPro" id="IPR036291">
    <property type="entry name" value="NAD(P)-bd_dom_sf"/>
</dbReference>
<dbReference type="GeneID" id="9185126"/>
<dbReference type="eggNOG" id="KOG1014">
    <property type="taxonomic scope" value="Eukaryota"/>
</dbReference>
<dbReference type="Pfam" id="PF00106">
    <property type="entry name" value="adh_short"/>
    <property type="match status" value="1"/>
</dbReference>
<dbReference type="AlphaFoldDB" id="D5GMP7"/>
<proteinExistence type="inferred from homology"/>
<dbReference type="EMBL" id="FN430358">
    <property type="protein sequence ID" value="CAZ85790.1"/>
    <property type="molecule type" value="Genomic_DNA"/>
</dbReference>
<dbReference type="GO" id="GO:0005783">
    <property type="term" value="C:endoplasmic reticulum"/>
    <property type="evidence" value="ECO:0007669"/>
    <property type="project" value="TreeGrafter"/>
</dbReference>
<dbReference type="InterPro" id="IPR002347">
    <property type="entry name" value="SDR_fam"/>
</dbReference>
<evidence type="ECO:0000313" key="3">
    <source>
        <dbReference type="EMBL" id="CAZ85790.1"/>
    </source>
</evidence>
<dbReference type="PANTHER" id="PTHR43899:SF13">
    <property type="entry name" value="RH59310P"/>
    <property type="match status" value="1"/>
</dbReference>
<reference evidence="3 4" key="1">
    <citation type="journal article" date="2010" name="Nature">
        <title>Perigord black truffle genome uncovers evolutionary origins and mechanisms of symbiosis.</title>
        <authorList>
            <person name="Martin F."/>
            <person name="Kohler A."/>
            <person name="Murat C."/>
            <person name="Balestrini R."/>
            <person name="Coutinho P.M."/>
            <person name="Jaillon O."/>
            <person name="Montanini B."/>
            <person name="Morin E."/>
            <person name="Noel B."/>
            <person name="Percudani R."/>
            <person name="Porcel B."/>
            <person name="Rubini A."/>
            <person name="Amicucci A."/>
            <person name="Amselem J."/>
            <person name="Anthouard V."/>
            <person name="Arcioni S."/>
            <person name="Artiguenave F."/>
            <person name="Aury J.M."/>
            <person name="Ballario P."/>
            <person name="Bolchi A."/>
            <person name="Brenna A."/>
            <person name="Brun A."/>
            <person name="Buee M."/>
            <person name="Cantarel B."/>
            <person name="Chevalier G."/>
            <person name="Couloux A."/>
            <person name="Da Silva C."/>
            <person name="Denoeud F."/>
            <person name="Duplessis S."/>
            <person name="Ghignone S."/>
            <person name="Hilselberger B."/>
            <person name="Iotti M."/>
            <person name="Marcais B."/>
            <person name="Mello A."/>
            <person name="Miranda M."/>
            <person name="Pacioni G."/>
            <person name="Quesneville H."/>
            <person name="Riccioni C."/>
            <person name="Ruotolo R."/>
            <person name="Splivallo R."/>
            <person name="Stocchi V."/>
            <person name="Tisserant E."/>
            <person name="Viscomi A.R."/>
            <person name="Zambonelli A."/>
            <person name="Zampieri E."/>
            <person name="Henrissat B."/>
            <person name="Lebrun M.H."/>
            <person name="Paolocci F."/>
            <person name="Bonfante P."/>
            <person name="Ottonello S."/>
            <person name="Wincker P."/>
        </authorList>
    </citation>
    <scope>NUCLEOTIDE SEQUENCE [LARGE SCALE GENOMIC DNA]</scope>
    <source>
        <strain evidence="3 4">Mel28</strain>
    </source>
</reference>
<keyword evidence="2" id="KW-0560">Oxidoreductase</keyword>